<name>A0A173E039_9CHLA</name>
<evidence type="ECO:0000259" key="5">
    <source>
        <dbReference type="PROSITE" id="PS50893"/>
    </source>
</evidence>
<keyword evidence="2" id="KW-0813">Transport</keyword>
<dbReference type="KEGG" id="cgz:M787_004470"/>
<dbReference type="InterPro" id="IPR003593">
    <property type="entry name" value="AAA+_ATPase"/>
</dbReference>
<reference evidence="6 7" key="1">
    <citation type="journal article" date="2014" name="Syst. Appl. Microbiol.">
        <title>Evidence for the existence of two new members of the family Chlamydiaceae and proposal of Chlamydia avium sp. nov. and Chlamydia gallinacea sp. nov.</title>
        <authorList>
            <person name="Sachse K."/>
            <person name="Laroucau K."/>
            <person name="Riege K."/>
            <person name="Wehner S."/>
            <person name="Dilcher M."/>
            <person name="Creasy H.H."/>
            <person name="Weidmann M."/>
            <person name="Myers G."/>
            <person name="Vorimore F."/>
            <person name="Vicari N."/>
            <person name="Magnino S."/>
            <person name="Liebler-Tenorio E."/>
            <person name="Ruettger A."/>
            <person name="Bavoil P.M."/>
            <person name="Hufert F.T."/>
            <person name="Rossello-Mora R."/>
            <person name="Marz M."/>
        </authorList>
    </citation>
    <scope>NUCLEOTIDE SEQUENCE [LARGE SCALE GENOMIC DNA]</scope>
    <source>
        <strain evidence="6 7">08-1274/3</strain>
    </source>
</reference>
<dbReference type="InterPro" id="IPR050086">
    <property type="entry name" value="MetN_ABC_transporter-like"/>
</dbReference>
<sequence>MTVKVQDLTYSINNKQILSGVSFSLEAGRITLFIGRSGSGKTTILRALVGLLPPTEGDMTISGEPPALVFQHPELFPHMTVLNNCIHPQIIIKHKSLEEAKERAYNLLKQLDIENLAKHYPHQLSGGQKQRVAIVRSLCMDKRILLFDEPTSALDPFSTRSFRCLLESLKDQNLTLAISTHDVPFIQECLDRVYLIDQGKVTSIYDKRDGDLSSEHPISLYLNSMLLS</sequence>
<dbReference type="AlphaFoldDB" id="A0A173E039"/>
<dbReference type="InterPro" id="IPR027417">
    <property type="entry name" value="P-loop_NTPase"/>
</dbReference>
<evidence type="ECO:0000313" key="6">
    <source>
        <dbReference type="EMBL" id="ANG66560.1"/>
    </source>
</evidence>
<dbReference type="GO" id="GO:0005524">
    <property type="term" value="F:ATP binding"/>
    <property type="evidence" value="ECO:0007669"/>
    <property type="project" value="UniProtKB-KW"/>
</dbReference>
<dbReference type="PROSITE" id="PS00211">
    <property type="entry name" value="ABC_TRANSPORTER_1"/>
    <property type="match status" value="1"/>
</dbReference>
<dbReference type="Gene3D" id="3.40.50.300">
    <property type="entry name" value="P-loop containing nucleotide triphosphate hydrolases"/>
    <property type="match status" value="1"/>
</dbReference>
<accession>A0A173E039</accession>
<evidence type="ECO:0000256" key="3">
    <source>
        <dbReference type="ARBA" id="ARBA00022741"/>
    </source>
</evidence>
<evidence type="ECO:0000256" key="2">
    <source>
        <dbReference type="ARBA" id="ARBA00022448"/>
    </source>
</evidence>
<keyword evidence="3" id="KW-0547">Nucleotide-binding</keyword>
<dbReference type="PROSITE" id="PS50893">
    <property type="entry name" value="ABC_TRANSPORTER_2"/>
    <property type="match status" value="1"/>
</dbReference>
<dbReference type="PANTHER" id="PTHR43166:SF4">
    <property type="entry name" value="PHOSPHONATES IMPORT ATP-BINDING PROTEIN PHNC"/>
    <property type="match status" value="1"/>
</dbReference>
<dbReference type="Pfam" id="PF00005">
    <property type="entry name" value="ABC_tran"/>
    <property type="match status" value="1"/>
</dbReference>
<dbReference type="RefSeq" id="WP_021828380.1">
    <property type="nucleotide sequence ID" value="NZ_CP015840.1"/>
</dbReference>
<feature type="domain" description="ABC transporter" evidence="5">
    <location>
        <begin position="3"/>
        <end position="223"/>
    </location>
</feature>
<dbReference type="PANTHER" id="PTHR43166">
    <property type="entry name" value="AMINO ACID IMPORT ATP-BINDING PROTEIN"/>
    <property type="match status" value="1"/>
</dbReference>
<dbReference type="STRING" id="1143323.M787_004470"/>
<comment type="similarity">
    <text evidence="1">Belongs to the ABC transporter superfamily.</text>
</comment>
<dbReference type="InterPro" id="IPR003439">
    <property type="entry name" value="ABC_transporter-like_ATP-bd"/>
</dbReference>
<evidence type="ECO:0000256" key="1">
    <source>
        <dbReference type="ARBA" id="ARBA00005417"/>
    </source>
</evidence>
<evidence type="ECO:0000256" key="4">
    <source>
        <dbReference type="ARBA" id="ARBA00022840"/>
    </source>
</evidence>
<proteinExistence type="inferred from homology"/>
<gene>
    <name evidence="6" type="ORF">M787_004470</name>
</gene>
<dbReference type="SUPFAM" id="SSF52540">
    <property type="entry name" value="P-loop containing nucleoside triphosphate hydrolases"/>
    <property type="match status" value="1"/>
</dbReference>
<dbReference type="GeneID" id="81478559"/>
<dbReference type="GO" id="GO:0016887">
    <property type="term" value="F:ATP hydrolysis activity"/>
    <property type="evidence" value="ECO:0007669"/>
    <property type="project" value="InterPro"/>
</dbReference>
<protein>
    <submittedName>
        <fullName evidence="6">Amino acid ABC transporter ATP-binding protein</fullName>
    </submittedName>
</protein>
<keyword evidence="4 6" id="KW-0067">ATP-binding</keyword>
<dbReference type="SMART" id="SM00382">
    <property type="entry name" value="AAA"/>
    <property type="match status" value="1"/>
</dbReference>
<dbReference type="OrthoDB" id="9804199at2"/>
<dbReference type="eggNOG" id="COG1126">
    <property type="taxonomic scope" value="Bacteria"/>
</dbReference>
<evidence type="ECO:0000313" key="7">
    <source>
        <dbReference type="Proteomes" id="UP000019147"/>
    </source>
</evidence>
<dbReference type="InterPro" id="IPR017871">
    <property type="entry name" value="ABC_transporter-like_CS"/>
</dbReference>
<organism evidence="6 7">
    <name type="scientific">Chlamydia gallinacea 08-1274/3</name>
    <dbReference type="NCBI Taxonomy" id="1143323"/>
    <lineage>
        <taxon>Bacteria</taxon>
        <taxon>Pseudomonadati</taxon>
        <taxon>Chlamydiota</taxon>
        <taxon>Chlamydiia</taxon>
        <taxon>Chlamydiales</taxon>
        <taxon>Chlamydiaceae</taxon>
        <taxon>Chlamydia/Chlamydophila group</taxon>
        <taxon>Chlamydia</taxon>
    </lineage>
</organism>
<dbReference type="EMBL" id="CP015840">
    <property type="protein sequence ID" value="ANG66560.1"/>
    <property type="molecule type" value="Genomic_DNA"/>
</dbReference>
<dbReference type="Proteomes" id="UP000019147">
    <property type="component" value="Chromosome"/>
</dbReference>